<dbReference type="RefSeq" id="WP_167077609.1">
    <property type="nucleotide sequence ID" value="NZ_VVIW01000009.1"/>
</dbReference>
<protein>
    <recommendedName>
        <fullName evidence="3">DUF1640 domain-containing protein</fullName>
    </recommendedName>
</protein>
<evidence type="ECO:0008006" key="3">
    <source>
        <dbReference type="Google" id="ProtNLM"/>
    </source>
</evidence>
<comment type="caution">
    <text evidence="1">The sequence shown here is derived from an EMBL/GenBank/DDBJ whole genome shotgun (WGS) entry which is preliminary data.</text>
</comment>
<organism evidence="1 2">
    <name type="scientific">Massilia aquatica</name>
    <dbReference type="NCBI Taxonomy" id="2609000"/>
    <lineage>
        <taxon>Bacteria</taxon>
        <taxon>Pseudomonadati</taxon>
        <taxon>Pseudomonadota</taxon>
        <taxon>Betaproteobacteria</taxon>
        <taxon>Burkholderiales</taxon>
        <taxon>Oxalobacteraceae</taxon>
        <taxon>Telluria group</taxon>
        <taxon>Massilia</taxon>
    </lineage>
</organism>
<keyword evidence="2" id="KW-1185">Reference proteome</keyword>
<sequence length="155" mass="17441">MTIEFDPIAYAQQLESTGVPRQQADVHAKALNEVASEGVSISDRLQMKNDWQCDIRQSDQRLTAQINRAKTELSAELQTFRAEFSAKIGVLDAKIDAVRNDLNAKIDSVRTELNAKIEMVAAELRSVKHELTIHRWLFGLLIAMNGAMLGRIYFP</sequence>
<gene>
    <name evidence="1" type="ORF">F1609_17000</name>
</gene>
<dbReference type="EMBL" id="VVIW01000009">
    <property type="protein sequence ID" value="NHZ41847.1"/>
    <property type="molecule type" value="Genomic_DNA"/>
</dbReference>
<dbReference type="Proteomes" id="UP000819052">
    <property type="component" value="Unassembled WGS sequence"/>
</dbReference>
<reference evidence="1 2" key="1">
    <citation type="submission" date="2019-09" db="EMBL/GenBank/DDBJ databases">
        <title>Taxonomy of Antarctic Massilia spp.: description of Massilia rubra sp. nov., Massilia aquatica sp. nov., Massilia mucilaginosa sp. nov., Massilia frigida sp. nov. isolated from streams, lakes and regoliths.</title>
        <authorList>
            <person name="Holochova P."/>
            <person name="Sedlacek I."/>
            <person name="Kralova S."/>
            <person name="Maslanova I."/>
            <person name="Busse H.-J."/>
            <person name="Stankova E."/>
            <person name="Vrbovska V."/>
            <person name="Kovarovic V."/>
            <person name="Bartak M."/>
            <person name="Svec P."/>
            <person name="Pantucek R."/>
        </authorList>
    </citation>
    <scope>NUCLEOTIDE SEQUENCE [LARGE SCALE GENOMIC DNA]</scope>
    <source>
        <strain evidence="1 2">CCM 8693</strain>
    </source>
</reference>
<evidence type="ECO:0000313" key="1">
    <source>
        <dbReference type="EMBL" id="NHZ41847.1"/>
    </source>
</evidence>
<dbReference type="Gene3D" id="1.20.58.130">
    <property type="match status" value="1"/>
</dbReference>
<accession>A0ABX0M4J7</accession>
<proteinExistence type="predicted"/>
<name>A0ABX0M4J7_9BURK</name>
<evidence type="ECO:0000313" key="2">
    <source>
        <dbReference type="Proteomes" id="UP000819052"/>
    </source>
</evidence>